<name>A0A286DMU0_9GAMM</name>
<keyword evidence="1" id="KW-0472">Membrane</keyword>
<organism evidence="2 3">
    <name type="scientific">Candidatus Pantoea floridensis</name>
    <dbReference type="NCBI Taxonomy" id="1938870"/>
    <lineage>
        <taxon>Bacteria</taxon>
        <taxon>Pseudomonadati</taxon>
        <taxon>Pseudomonadota</taxon>
        <taxon>Gammaproteobacteria</taxon>
        <taxon>Enterobacterales</taxon>
        <taxon>Erwiniaceae</taxon>
        <taxon>Pantoea</taxon>
    </lineage>
</organism>
<proteinExistence type="predicted"/>
<keyword evidence="1" id="KW-1133">Transmembrane helix</keyword>
<feature type="transmembrane region" description="Helical" evidence="1">
    <location>
        <begin position="128"/>
        <end position="153"/>
    </location>
</feature>
<evidence type="ECO:0000313" key="2">
    <source>
        <dbReference type="EMBL" id="SOD59929.1"/>
    </source>
</evidence>
<dbReference type="InterPro" id="IPR056918">
    <property type="entry name" value="8xMP"/>
</dbReference>
<feature type="transmembrane region" description="Helical" evidence="1">
    <location>
        <begin position="97"/>
        <end position="116"/>
    </location>
</feature>
<keyword evidence="1" id="KW-0812">Transmembrane</keyword>
<feature type="transmembrane region" description="Helical" evidence="1">
    <location>
        <begin position="196"/>
        <end position="217"/>
    </location>
</feature>
<reference evidence="3" key="1">
    <citation type="submission" date="2017-09" db="EMBL/GenBank/DDBJ databases">
        <authorList>
            <person name="Varghese N."/>
            <person name="Submissions S."/>
        </authorList>
    </citation>
    <scope>NUCLEOTIDE SEQUENCE [LARGE SCALE GENOMIC DNA]</scope>
    <source>
        <strain evidence="3">JKS000234</strain>
    </source>
</reference>
<keyword evidence="3" id="KW-1185">Reference proteome</keyword>
<evidence type="ECO:0000256" key="1">
    <source>
        <dbReference type="SAM" id="Phobius"/>
    </source>
</evidence>
<sequence>MMCNTSRNTDENLRAYSQILRVTGELRYTDAFDRYDTEKFMRITIEPADQPFIHRLLGDVVESIETASPQAAQMQQALNSAHQQKNHEANLDWKRNALFLLLFVFLYAALGASLTLDLTPQVSSHKSLAYALEAVPVLIAFSGLFVSLLYLFLTRSGARRLSNWEQGIEVLEKYSGANLTRQINEMGARTTNYSQSAINVALALFICVTWVVMYNYFTFTTSGVIGSVISLFITTMVYVILDIQLLKSNSSIAIDEPLIPEENEQERP</sequence>
<accession>A0A286DMU0</accession>
<dbReference type="AlphaFoldDB" id="A0A286DMU0"/>
<evidence type="ECO:0000313" key="3">
    <source>
        <dbReference type="Proteomes" id="UP000219271"/>
    </source>
</evidence>
<dbReference type="EMBL" id="OCMY01000002">
    <property type="protein sequence ID" value="SOD59929.1"/>
    <property type="molecule type" value="Genomic_DNA"/>
</dbReference>
<dbReference type="Pfam" id="PF24838">
    <property type="entry name" value="8xMP"/>
    <property type="match status" value="1"/>
</dbReference>
<dbReference type="Proteomes" id="UP000219271">
    <property type="component" value="Unassembled WGS sequence"/>
</dbReference>
<gene>
    <name evidence="2" type="ORF">SAMN06273570_4506</name>
</gene>
<feature type="transmembrane region" description="Helical" evidence="1">
    <location>
        <begin position="223"/>
        <end position="241"/>
    </location>
</feature>
<protein>
    <submittedName>
        <fullName evidence="2">Uncharacterized protein</fullName>
    </submittedName>
</protein>